<evidence type="ECO:0000313" key="3">
    <source>
        <dbReference type="EMBL" id="SJM60160.1"/>
    </source>
</evidence>
<name>A0A1R4FVW9_9MICC</name>
<dbReference type="InterPro" id="IPR032466">
    <property type="entry name" value="Metal_Hydrolase"/>
</dbReference>
<sequence>MSEPRLSQTINQPADQFFSGGPILTMDARKPRAQAVAVRDGLILAVGSTEELSGLIGAGTEQIDLEGRALLPGLIDPHMHSSMVQLADWTDISPMTRPTADEVFTALRQAVPASTGWVLAQQFDPSITAGHPVLDRYVLDRLVPHAPALVLESNGHIAYVNSAALARAGIDRHTPDPPAGRYTRDAQGEPTGRLEESSALAAFGAGLPFATGAGLAGRIRELLWQAAGQGVTLLHDCGIGSIDGTSDLDVLRTVLDADSPVRYRGMLVSSCYDDWMAKGVRPGDGDDLFRVDGIKAWSDGSNQAGTGFQREPYLGKSSRGALNHSPAELAAVVSRAHRDGWQIGVHANGDAAIDTTLDAFEQALAAHPRSDHRHRIEHCSLTRPEHIARMAAAGVSPSFLIGHVRWWGQAFRERLLGPERTNFYDPCASALAGGLRISLHSDWNVTPLEPLRYVQDAVTRIMAEGGGVLNPDERISVEAALRAVTIDAAWQCRADDVTGSIETGKYADLVLLEEDPTAVDPTRIQDIAVAQTRRGGIVRFA</sequence>
<proteinExistence type="predicted"/>
<dbReference type="Pfam" id="PF07969">
    <property type="entry name" value="Amidohydro_3"/>
    <property type="match status" value="1"/>
</dbReference>
<dbReference type="SUPFAM" id="SSF51556">
    <property type="entry name" value="Metallo-dependent hydrolases"/>
    <property type="match status" value="1"/>
</dbReference>
<gene>
    <name evidence="3" type="ORF">FM101_06190</name>
</gene>
<feature type="region of interest" description="Disordered" evidence="1">
    <location>
        <begin position="171"/>
        <end position="191"/>
    </location>
</feature>
<protein>
    <submittedName>
        <fullName evidence="3">Exoenzymes regulatory protein AepA in lipid-linked oligosaccharide synthesis cluster</fullName>
    </submittedName>
</protein>
<evidence type="ECO:0000259" key="2">
    <source>
        <dbReference type="Pfam" id="PF07969"/>
    </source>
</evidence>
<dbReference type="Gene3D" id="3.10.310.70">
    <property type="match status" value="1"/>
</dbReference>
<accession>A0A1R4FVW9</accession>
<dbReference type="GO" id="GO:0016810">
    <property type="term" value="F:hydrolase activity, acting on carbon-nitrogen (but not peptide) bonds"/>
    <property type="evidence" value="ECO:0007669"/>
    <property type="project" value="InterPro"/>
</dbReference>
<reference evidence="3 4" key="1">
    <citation type="submission" date="2017-02" db="EMBL/GenBank/DDBJ databases">
        <authorList>
            <person name="Peterson S.W."/>
        </authorList>
    </citation>
    <scope>NUCLEOTIDE SEQUENCE [LARGE SCALE GENOMIC DNA]</scope>
    <source>
        <strain evidence="3 4">B Ar 00.02</strain>
    </source>
</reference>
<feature type="domain" description="Amidohydrolase 3" evidence="2">
    <location>
        <begin position="63"/>
        <end position="536"/>
    </location>
</feature>
<dbReference type="Proteomes" id="UP000195913">
    <property type="component" value="Unassembled WGS sequence"/>
</dbReference>
<dbReference type="Gene3D" id="2.30.40.10">
    <property type="entry name" value="Urease, subunit C, domain 1"/>
    <property type="match status" value="1"/>
</dbReference>
<dbReference type="EMBL" id="FUHW01000023">
    <property type="protein sequence ID" value="SJM60160.1"/>
    <property type="molecule type" value="Genomic_DNA"/>
</dbReference>
<dbReference type="InterPro" id="IPR011059">
    <property type="entry name" value="Metal-dep_hydrolase_composite"/>
</dbReference>
<dbReference type="RefSeq" id="WP_086996964.1">
    <property type="nucleotide sequence ID" value="NZ_FUHW01000023.1"/>
</dbReference>
<evidence type="ECO:0000256" key="1">
    <source>
        <dbReference type="SAM" id="MobiDB-lite"/>
    </source>
</evidence>
<dbReference type="CDD" id="cd01300">
    <property type="entry name" value="YtcJ_like"/>
    <property type="match status" value="1"/>
</dbReference>
<feature type="compositionally biased region" description="Basic and acidic residues" evidence="1">
    <location>
        <begin position="182"/>
        <end position="191"/>
    </location>
</feature>
<evidence type="ECO:0000313" key="4">
    <source>
        <dbReference type="Proteomes" id="UP000195913"/>
    </source>
</evidence>
<dbReference type="InterPro" id="IPR013108">
    <property type="entry name" value="Amidohydro_3"/>
</dbReference>
<organism evidence="3 4">
    <name type="scientific">Arthrobacter rhombi</name>
    <dbReference type="NCBI Taxonomy" id="71253"/>
    <lineage>
        <taxon>Bacteria</taxon>
        <taxon>Bacillati</taxon>
        <taxon>Actinomycetota</taxon>
        <taxon>Actinomycetes</taxon>
        <taxon>Micrococcales</taxon>
        <taxon>Micrococcaceae</taxon>
        <taxon>Arthrobacter</taxon>
    </lineage>
</organism>
<dbReference type="PANTHER" id="PTHR22642:SF2">
    <property type="entry name" value="PROTEIN LONG AFTER FAR-RED 3"/>
    <property type="match status" value="1"/>
</dbReference>
<dbReference type="PANTHER" id="PTHR22642">
    <property type="entry name" value="IMIDAZOLONEPROPIONASE"/>
    <property type="match status" value="1"/>
</dbReference>
<keyword evidence="4" id="KW-1185">Reference proteome</keyword>
<dbReference type="AlphaFoldDB" id="A0A1R4FVW9"/>
<dbReference type="Gene3D" id="3.20.20.140">
    <property type="entry name" value="Metal-dependent hydrolases"/>
    <property type="match status" value="1"/>
</dbReference>
<dbReference type="InterPro" id="IPR033932">
    <property type="entry name" value="YtcJ-like"/>
</dbReference>
<dbReference type="SUPFAM" id="SSF51338">
    <property type="entry name" value="Composite domain of metallo-dependent hydrolases"/>
    <property type="match status" value="1"/>
</dbReference>